<feature type="transmembrane region" description="Helical" evidence="1">
    <location>
        <begin position="105"/>
        <end position="124"/>
    </location>
</feature>
<reference evidence="2" key="1">
    <citation type="journal article" date="2021" name="Antonie Van Leeuwenhoek">
        <title>Draft genome and description of Waterburya agarophytonicola gen. nov. sp. nov. (Pleurocapsales, Cyanobacteria): a seaweed symbiont.</title>
        <authorList>
            <person name="Bonthond G."/>
            <person name="Shalygin S."/>
            <person name="Bayer T."/>
            <person name="Weinberger F."/>
        </authorList>
    </citation>
    <scope>NUCLEOTIDE SEQUENCE</scope>
    <source>
        <strain evidence="2">KI4</strain>
    </source>
</reference>
<dbReference type="Proteomes" id="UP000729733">
    <property type="component" value="Unassembled WGS sequence"/>
</dbReference>
<evidence type="ECO:0000313" key="2">
    <source>
        <dbReference type="EMBL" id="MCC0179297.1"/>
    </source>
</evidence>
<proteinExistence type="predicted"/>
<keyword evidence="3" id="KW-1185">Reference proteome</keyword>
<evidence type="ECO:0000313" key="3">
    <source>
        <dbReference type="Proteomes" id="UP000729733"/>
    </source>
</evidence>
<dbReference type="PANTHER" id="PTHR33372:SF2">
    <property type="entry name" value="PROTEIN CHAPERONE-LIKE PROTEIN OF POR1, CHLOROPLASTIC"/>
    <property type="match status" value="1"/>
</dbReference>
<dbReference type="PANTHER" id="PTHR33372">
    <property type="match status" value="1"/>
</dbReference>
<keyword evidence="1" id="KW-0812">Transmembrane</keyword>
<dbReference type="Pfam" id="PF11833">
    <property type="entry name" value="CPP1-like"/>
    <property type="match status" value="1"/>
</dbReference>
<keyword evidence="1" id="KW-0472">Membrane</keyword>
<gene>
    <name evidence="2" type="ORF">I4641_20245</name>
</gene>
<dbReference type="InterPro" id="IPR021788">
    <property type="entry name" value="CPP1-like"/>
</dbReference>
<feature type="transmembrane region" description="Helical" evidence="1">
    <location>
        <begin position="165"/>
        <end position="186"/>
    </location>
</feature>
<dbReference type="RefSeq" id="WP_229642398.1">
    <property type="nucleotide sequence ID" value="NZ_JADWDC010000076.1"/>
</dbReference>
<accession>A0A964BX56</accession>
<feature type="transmembrane region" description="Helical" evidence="1">
    <location>
        <begin position="136"/>
        <end position="153"/>
    </location>
</feature>
<protein>
    <submittedName>
        <fullName evidence="2">CPP1-like family protein</fullName>
    </submittedName>
</protein>
<name>A0A964BX56_9CYAN</name>
<comment type="caution">
    <text evidence="2">The sequence shown here is derived from an EMBL/GenBank/DDBJ whole genome shotgun (WGS) entry which is preliminary data.</text>
</comment>
<dbReference type="EMBL" id="JADWDC010000076">
    <property type="protein sequence ID" value="MCC0179297.1"/>
    <property type="molecule type" value="Genomic_DNA"/>
</dbReference>
<keyword evidence="1" id="KW-1133">Transmembrane helix</keyword>
<dbReference type="AlphaFoldDB" id="A0A964BX56"/>
<organism evidence="2 3">
    <name type="scientific">Waterburya agarophytonicola KI4</name>
    <dbReference type="NCBI Taxonomy" id="2874699"/>
    <lineage>
        <taxon>Bacteria</taxon>
        <taxon>Bacillati</taxon>
        <taxon>Cyanobacteriota</taxon>
        <taxon>Cyanophyceae</taxon>
        <taxon>Pleurocapsales</taxon>
        <taxon>Hyellaceae</taxon>
        <taxon>Waterburya</taxon>
        <taxon>Waterburya agarophytonicola</taxon>
    </lineage>
</organism>
<evidence type="ECO:0000256" key="1">
    <source>
        <dbReference type="SAM" id="Phobius"/>
    </source>
</evidence>
<sequence>MSEQNPYEQLGVTENSSFEEIQAAKKRLFEQYGHDSAVLETVEIAYDSIIMDRLRLRQEGKIKVPEKIRFPDRSVEKSLKVPQIVKEDSAVWLQELIDTPSQADILWPTGIFLTLSAIAVFTQNEAQNAVQNTNPSILPLLMALGFIANIYFLNRKEGRSGRAFLISFVALFAGIALGTGLANLLLGQGGTALGADQFASAVTFCLFWLVSCFLR</sequence>
<feature type="transmembrane region" description="Helical" evidence="1">
    <location>
        <begin position="198"/>
        <end position="214"/>
    </location>
</feature>